<dbReference type="InterPro" id="IPR000182">
    <property type="entry name" value="GNAT_dom"/>
</dbReference>
<dbReference type="InterPro" id="IPR045057">
    <property type="entry name" value="Gcn5-rel_NAT"/>
</dbReference>
<sequence>MTLTVEKQPDQSRYALLKDGEVIGIAEYELRDDAIVFVHTEVDPEKRERGMASELVQAALDDVRDRTDLRVVATCPYVRRWLADHPEYLGLQRR</sequence>
<dbReference type="Pfam" id="PF14542">
    <property type="entry name" value="Acetyltransf_CG"/>
    <property type="match status" value="1"/>
</dbReference>
<dbReference type="RefSeq" id="WP_185275435.1">
    <property type="nucleotide sequence ID" value="NZ_CP043641.1"/>
</dbReference>
<proteinExistence type="predicted"/>
<dbReference type="CDD" id="cd04301">
    <property type="entry name" value="NAT_SF"/>
    <property type="match status" value="1"/>
</dbReference>
<dbReference type="Proteomes" id="UP000515511">
    <property type="component" value="Chromosome"/>
</dbReference>
<gene>
    <name evidence="3" type="ORF">F1C12_13285</name>
</gene>
<name>A0A7G6YBY8_9MICO</name>
<dbReference type="PANTHER" id="PTHR31435:SF10">
    <property type="entry name" value="BSR4717 PROTEIN"/>
    <property type="match status" value="1"/>
</dbReference>
<accession>A0A7G6YBY8</accession>
<dbReference type="PROSITE" id="PS51729">
    <property type="entry name" value="GNAT_YJDJ"/>
    <property type="match status" value="1"/>
</dbReference>
<organism evidence="3 4">
    <name type="scientific">Leifsonia shinshuensis</name>
    <dbReference type="NCBI Taxonomy" id="150026"/>
    <lineage>
        <taxon>Bacteria</taxon>
        <taxon>Bacillati</taxon>
        <taxon>Actinomycetota</taxon>
        <taxon>Actinomycetes</taxon>
        <taxon>Micrococcales</taxon>
        <taxon>Microbacteriaceae</taxon>
        <taxon>Leifsonia</taxon>
    </lineage>
</organism>
<dbReference type="PANTHER" id="PTHR31435">
    <property type="entry name" value="PROTEIN NATD1"/>
    <property type="match status" value="1"/>
</dbReference>
<dbReference type="KEGG" id="lse:F1C12_13285"/>
<keyword evidence="3" id="KW-0808">Transferase</keyword>
<dbReference type="EMBL" id="CP043641">
    <property type="protein sequence ID" value="QNE36003.1"/>
    <property type="molecule type" value="Genomic_DNA"/>
</dbReference>
<dbReference type="Gene3D" id="3.40.630.30">
    <property type="match status" value="1"/>
</dbReference>
<evidence type="ECO:0000313" key="4">
    <source>
        <dbReference type="Proteomes" id="UP000515511"/>
    </source>
</evidence>
<dbReference type="SUPFAM" id="SSF55729">
    <property type="entry name" value="Acyl-CoA N-acyltransferases (Nat)"/>
    <property type="match status" value="1"/>
</dbReference>
<dbReference type="AlphaFoldDB" id="A0A7G6YBY8"/>
<dbReference type="PROSITE" id="PS51186">
    <property type="entry name" value="GNAT"/>
    <property type="match status" value="1"/>
</dbReference>
<evidence type="ECO:0000313" key="3">
    <source>
        <dbReference type="EMBL" id="QNE36003.1"/>
    </source>
</evidence>
<dbReference type="InterPro" id="IPR031165">
    <property type="entry name" value="GNAT_YJDJ"/>
</dbReference>
<protein>
    <submittedName>
        <fullName evidence="3">N-acetyltransferase</fullName>
    </submittedName>
</protein>
<feature type="domain" description="N-acetyltransferase" evidence="1">
    <location>
        <begin position="1"/>
        <end position="94"/>
    </location>
</feature>
<evidence type="ECO:0000259" key="2">
    <source>
        <dbReference type="PROSITE" id="PS51729"/>
    </source>
</evidence>
<dbReference type="GO" id="GO:0016747">
    <property type="term" value="F:acyltransferase activity, transferring groups other than amino-acyl groups"/>
    <property type="evidence" value="ECO:0007669"/>
    <property type="project" value="InterPro"/>
</dbReference>
<feature type="domain" description="N-acetyltransferase" evidence="2">
    <location>
        <begin position="6"/>
        <end position="93"/>
    </location>
</feature>
<reference evidence="4" key="1">
    <citation type="submission" date="2019-09" db="EMBL/GenBank/DDBJ databases">
        <title>Antimicrobial potential of Antarctic Bacteria.</title>
        <authorList>
            <person name="Benaud N."/>
            <person name="Edwards R.J."/>
            <person name="Ferrari B.C."/>
        </authorList>
    </citation>
    <scope>NUCLEOTIDE SEQUENCE [LARGE SCALE GENOMIC DNA]</scope>
    <source>
        <strain evidence="4">INR9</strain>
    </source>
</reference>
<dbReference type="InterPro" id="IPR016181">
    <property type="entry name" value="Acyl_CoA_acyltransferase"/>
</dbReference>
<evidence type="ECO:0000259" key="1">
    <source>
        <dbReference type="PROSITE" id="PS51186"/>
    </source>
</evidence>